<keyword evidence="3" id="KW-1185">Reference proteome</keyword>
<dbReference type="Proteomes" id="UP000290288">
    <property type="component" value="Unassembled WGS sequence"/>
</dbReference>
<accession>A0A4Q2DWI1</accession>
<comment type="caution">
    <text evidence="2">The sequence shown here is derived from an EMBL/GenBank/DDBJ whole genome shotgun (WGS) entry which is preliminary data.</text>
</comment>
<protein>
    <submittedName>
        <fullName evidence="2">Uncharacterized protein</fullName>
    </submittedName>
</protein>
<evidence type="ECO:0000256" key="1">
    <source>
        <dbReference type="SAM" id="Phobius"/>
    </source>
</evidence>
<sequence>MSCMIYIAYRKYTNNALGNTLMTIFYRDGISYFVILSALATANIAVAFSTDSGLKFMLSQ</sequence>
<feature type="transmembrane region" description="Helical" evidence="1">
    <location>
        <begin position="30"/>
        <end position="50"/>
    </location>
</feature>
<dbReference type="OrthoDB" id="3350812at2759"/>
<reference evidence="2 3" key="1">
    <citation type="submission" date="2019-01" db="EMBL/GenBank/DDBJ databases">
        <title>Draft genome sequence of Psathyrella aberdarensis IHI B618.</title>
        <authorList>
            <person name="Buettner E."/>
            <person name="Kellner H."/>
        </authorList>
    </citation>
    <scope>NUCLEOTIDE SEQUENCE [LARGE SCALE GENOMIC DNA]</scope>
    <source>
        <strain evidence="2 3">IHI B618</strain>
    </source>
</reference>
<dbReference type="EMBL" id="SDEE01000037">
    <property type="protein sequence ID" value="RXW23614.1"/>
    <property type="molecule type" value="Genomic_DNA"/>
</dbReference>
<evidence type="ECO:0000313" key="3">
    <source>
        <dbReference type="Proteomes" id="UP000290288"/>
    </source>
</evidence>
<keyword evidence="1" id="KW-0812">Transmembrane</keyword>
<evidence type="ECO:0000313" key="2">
    <source>
        <dbReference type="EMBL" id="RXW23614.1"/>
    </source>
</evidence>
<dbReference type="AlphaFoldDB" id="A0A4Q2DWI1"/>
<keyword evidence="1" id="KW-0472">Membrane</keyword>
<organism evidence="2 3">
    <name type="scientific">Candolleomyces aberdarensis</name>
    <dbReference type="NCBI Taxonomy" id="2316362"/>
    <lineage>
        <taxon>Eukaryota</taxon>
        <taxon>Fungi</taxon>
        <taxon>Dikarya</taxon>
        <taxon>Basidiomycota</taxon>
        <taxon>Agaricomycotina</taxon>
        <taxon>Agaricomycetes</taxon>
        <taxon>Agaricomycetidae</taxon>
        <taxon>Agaricales</taxon>
        <taxon>Agaricineae</taxon>
        <taxon>Psathyrellaceae</taxon>
        <taxon>Candolleomyces</taxon>
    </lineage>
</organism>
<keyword evidence="1" id="KW-1133">Transmembrane helix</keyword>
<name>A0A4Q2DWI1_9AGAR</name>
<gene>
    <name evidence="2" type="ORF">EST38_g2241</name>
</gene>
<proteinExistence type="predicted"/>